<evidence type="ECO:0000259" key="3">
    <source>
        <dbReference type="Pfam" id="PF05424"/>
    </source>
</evidence>
<gene>
    <name evidence="8" type="ORF">PFHG_03478</name>
</gene>
<feature type="compositionally biased region" description="Basic and acidic residues" evidence="1">
    <location>
        <begin position="416"/>
        <end position="426"/>
    </location>
</feature>
<feature type="compositionally biased region" description="Polar residues" evidence="1">
    <location>
        <begin position="945"/>
        <end position="957"/>
    </location>
</feature>
<dbReference type="InterPro" id="IPR029211">
    <property type="entry name" value="PfEMP1_ATS"/>
</dbReference>
<evidence type="ECO:0000259" key="2">
    <source>
        <dbReference type="Pfam" id="PF03011"/>
    </source>
</evidence>
<dbReference type="EMBL" id="CH672017">
    <property type="protein sequence ID" value="KOB61711.1"/>
    <property type="molecule type" value="Genomic_DNA"/>
</dbReference>
<dbReference type="Pfam" id="PF15447">
    <property type="entry name" value="NTS"/>
    <property type="match status" value="1"/>
</dbReference>
<dbReference type="VEuPathDB" id="PlasmoDB:PfHB3_040016800"/>
<feature type="region of interest" description="Disordered" evidence="1">
    <location>
        <begin position="416"/>
        <end position="436"/>
    </location>
</feature>
<feature type="compositionally biased region" description="Polar residues" evidence="1">
    <location>
        <begin position="989"/>
        <end position="999"/>
    </location>
</feature>
<evidence type="ECO:0008006" key="10">
    <source>
        <dbReference type="Google" id="ProtNLM"/>
    </source>
</evidence>
<dbReference type="Pfam" id="PF15445">
    <property type="entry name" value="ATS"/>
    <property type="match status" value="1"/>
</dbReference>
<dbReference type="Gene3D" id="1.10.1900.40">
    <property type="entry name" value="Acidic terminal segments, variant surface antigen of PfEMP1"/>
    <property type="match status" value="2"/>
</dbReference>
<dbReference type="GO" id="GO:0016020">
    <property type="term" value="C:membrane"/>
    <property type="evidence" value="ECO:0007669"/>
    <property type="project" value="InterPro"/>
</dbReference>
<feature type="compositionally biased region" description="Basic and acidic residues" evidence="1">
    <location>
        <begin position="907"/>
        <end position="916"/>
    </location>
</feature>
<evidence type="ECO:0000259" key="4">
    <source>
        <dbReference type="Pfam" id="PF15445"/>
    </source>
</evidence>
<dbReference type="SUPFAM" id="SSF140924">
    <property type="entry name" value="Duffy binding domain-like"/>
    <property type="match status" value="4"/>
</dbReference>
<organism evidence="8 9">
    <name type="scientific">Plasmodium falciparum (isolate HB3)</name>
    <dbReference type="NCBI Taxonomy" id="137071"/>
    <lineage>
        <taxon>Eukaryota</taxon>
        <taxon>Sar</taxon>
        <taxon>Alveolata</taxon>
        <taxon>Apicomplexa</taxon>
        <taxon>Aconoidasida</taxon>
        <taxon>Haemosporida</taxon>
        <taxon>Plasmodiidae</taxon>
        <taxon>Plasmodium</taxon>
        <taxon>Plasmodium (Laverania)</taxon>
    </lineage>
</organism>
<dbReference type="Gene3D" id="1.20.58.1930">
    <property type="match status" value="1"/>
</dbReference>
<evidence type="ECO:0000259" key="5">
    <source>
        <dbReference type="Pfam" id="PF15447"/>
    </source>
</evidence>
<reference evidence="9" key="2">
    <citation type="submission" date="2006-03" db="EMBL/GenBank/DDBJ databases">
        <title>The genome sequence of the Plasmodium falciparum HB3.</title>
        <authorList>
            <consortium name="The Broad Institute Genome Sequencing Platform"/>
            <person name="Birren B."/>
            <person name="Lander E."/>
            <person name="Galagan J."/>
            <person name="Nusbaum C."/>
            <person name="Devon K."/>
            <person name="Henn M."/>
            <person name="Jaffe D."/>
            <person name="Butler J."/>
            <person name="Alvarez P."/>
            <person name="Gnerre S."/>
            <person name="Grabherr M."/>
            <person name="Kleber M."/>
            <person name="Mauceli E."/>
            <person name="Brockman W."/>
            <person name="MacCallum I.A."/>
            <person name="Rounsley S."/>
            <person name="Young S."/>
            <person name="LaButti K."/>
            <person name="Pushparaj V."/>
            <person name="DeCaprio D."/>
            <person name="Crawford M."/>
            <person name="Koehrsen M."/>
            <person name="Engels R."/>
            <person name="Montgomery P."/>
            <person name="Pearson M."/>
            <person name="Howarth C."/>
            <person name="Larson L."/>
            <person name="Luoma S."/>
            <person name="White J."/>
            <person name="Kodira C."/>
            <person name="Zeng Q."/>
            <person name="Oleary S."/>
            <person name="Yandava C."/>
            <person name="Alvarado L."/>
            <person name="Wirth D."/>
            <person name="Volkman S."/>
            <person name="Hartl D."/>
        </authorList>
    </citation>
    <scope>NUCLEOTIDE SEQUENCE [LARGE SCALE GENOMIC DNA]</scope>
</reference>
<dbReference type="InterPro" id="IPR008602">
    <property type="entry name" value="Duffy-antigen-binding"/>
</dbReference>
<dbReference type="Pfam" id="PF03011">
    <property type="entry name" value="PFEMP"/>
    <property type="match status" value="2"/>
</dbReference>
<dbReference type="GO" id="GO:0046789">
    <property type="term" value="F:host cell surface receptor binding"/>
    <property type="evidence" value="ECO:0007669"/>
    <property type="project" value="InterPro"/>
</dbReference>
<feature type="region of interest" description="Disordered" evidence="1">
    <location>
        <begin position="885"/>
        <end position="923"/>
    </location>
</feature>
<feature type="compositionally biased region" description="Low complexity" evidence="1">
    <location>
        <begin position="958"/>
        <end position="988"/>
    </location>
</feature>
<evidence type="ECO:0000313" key="8">
    <source>
        <dbReference type="EMBL" id="KOB61711.1"/>
    </source>
</evidence>
<dbReference type="Pfam" id="PF22672">
    <property type="entry name" value="DBL_C"/>
    <property type="match status" value="2"/>
</dbReference>
<feature type="compositionally biased region" description="Pro residues" evidence="1">
    <location>
        <begin position="1746"/>
        <end position="1756"/>
    </location>
</feature>
<feature type="domain" description="Duffy-binding-like" evidence="2">
    <location>
        <begin position="624"/>
        <end position="780"/>
    </location>
</feature>
<dbReference type="KEGG" id="pfh:PFHG_03478"/>
<feature type="region of interest" description="Disordered" evidence="1">
    <location>
        <begin position="772"/>
        <end position="849"/>
    </location>
</feature>
<feature type="compositionally biased region" description="Polar residues" evidence="1">
    <location>
        <begin position="2118"/>
        <end position="2128"/>
    </location>
</feature>
<feature type="compositionally biased region" description="Acidic residues" evidence="1">
    <location>
        <begin position="813"/>
        <end position="839"/>
    </location>
</feature>
<proteinExistence type="predicted"/>
<dbReference type="InterPro" id="IPR041480">
    <property type="entry name" value="CIDR1_gamma"/>
</dbReference>
<dbReference type="Gene3D" id="1.20.58.830">
    <property type="match status" value="3"/>
</dbReference>
<sequence length="2240" mass="254912">MAPQGGSGGTQEQEDKYKNVKDAKELLDRIGEDVYKKAKNDANVFREKLKGTLSQATNRSSELSSSLDPCSSDYTAHFYANNERYPCRKDAKNEDVNRFSDTLGGQCTDSKMRSGGKGACAPLRRLHVCVRNLESISDYNSTNAKHKLLLDVCLAAKYEGESLNTYSAQYDEQYPGSGFTLCTMLARSFADIGDIVRGKDLFRGYDERDREQKKKIQDNLNKIFKEIYEELIKKNTKNGKAKEHYKEDKETGNYYKLREDWWYANRATVWKAITCNAAVGNKYFRPTCGGGDEKTGILTPSQCRCDDKPNTDPPTYFDYVPQYLRWFEEWAEDFCRKRKHKLENAIKKCREKDKNSEERYCSGNGFDCAQTIRVDNELVEGECHKCSVACSPFVKWLDNQKLEFEKQKEKYTKEIQKAKAEEETSSKGRKRRSTKSETYEGYDKEFYNKLKETDYKDVKNFLNILNKEGLCEKQPEVEGKKIFNFADEDTGTKFSRTKICEPCPWCGAEKDNTGNGKWKDKELNCAKTKTYNPENITEIRVLYPDISQSRILDKYKKFCKNGANGATGVTPTVNGGENGKKGDQIETWQCYYDENKKSGQNNNCILGDWKKVTQDKKVMSYNAFFWDWVYHMLHDSLDWRKQLGNCINKDNGNKCKSGCNTKCKCFEKWVEQKGKEWKAIKEHFDKQKDIPDGRYFLTLEGVLEKGVLLTSIKEGYGNEKDIEHIKQLLDEEEAAGALGGGGAALGGLYTQGPVAGQDTTIDKILQHEDKDATKCKNCKPPEDKSAARSQTPRGPTDGPSRDPASDDNHVDSDDANEDDEDEEEDDDEVEASAEEETEEGETHKATEEIITTPDVCPIVKTALTSGKLDDACALKYGLPQRHWGWKCVTPTTSSSTSERGGASRNKRNLDSTKSSDKNGSICIPPRRRKLYIKKIQDWAESQSKTLTSVNGDGNGSQEVVSVNGASESGESGSQGSRSDSSSSSETPSQPNSAPSTSESGDNKTASDKLRTAFIQSAAVETFFLWDRYKKEWMAQKLAEKARENGGLPLALHSQELSEEVDPEHPQKKLKSGNIPPDFLRLMFYTLGDYRDICIGKTPHGIDTNGKDTMKKIKENIEKLLPKNADSQPPSDKTPQQTWWSQNGEHIWKGMVCALTYKDNTDSGAEGTNKIEKDSDVYNKFFGENGTSNEPIETYKYDKVQLKEENSGTKTDPLNNPKLSDFVLRPPFFRYLEEWGETFCREKKKRLEEVEKGCKVNEDDGRKNGNKKCSGYGEDCETNLKKNPSTFPSLECPDCAKHCRLYKKWIEKKKIEFTEQENAYDGQKDKCETESDKDAKQVCDKLTTTYTTAGDFLQTLKNGPCKNNENVEGKKGEDDINFKEKDGKTFKHTKHCDPCSQFRVKCENGRCNDVSHKLCNGKNTIDATEIENIKTNTKEVTMLVSDSSKNEFKDGLDACREANIFKGIRKDVWKCGNVCGYVVCKPEKGNGKENQNKIITIRALLHRWLEYFLEDYNKIKHRISHCTKNGEGSKCENKCEQNCKKCAQEWLKLKQKEWKEIKDRLLEQYKNNKDSPINFNVKSSLEKFVLRTEFKNAIKPCKSLENFEKSCGLNGDESSKKSKKGTQQEKDLVQCLLEKLQKKISECKDQLSDETQTQTRNQTCEEPILDDEEDLTLEETEENPEEAKKNMMPKICEDVLPKTETAVEEETCDAPPAEEKKDEKKEESEEDGDPAGPPTSTPAAPKQPEKQPQPPSRPKPPQIVYEHPLLKPALMSSTIMWSIGIGFATFTYFYLKKKTKSSVGSLFQILQIPKGDYGIPTLKSSNRYIPYASERYKGKTYIYMEGDTSGDEKYAFMSDTTDVTSSESEYEELDINDIYVPGSPKYKTLIEVVLEPSKRDIQSDDTPSSDTPMNKFTDEEWNQLKHDFISQYIQSEPLDVTKSDVSTELPMNIVGNVLDDGMDEKPFIMSIHDRNLYIGQEYSYDMSTNSGGNGSYSGISPISDNADSLSDKNGPTSGNHNLYSGTDLINDALNGDYDIYDEILKRKENELFGTNHTKKNTSTNSVAKNTNSDPILNQINLFHTWLDRHRDMCDQWDKNKKEELLDKLKKEWNKENNNNGDKTYNSDNKPSHNHVLNTDVSIQIDMDNPKTKNEFTNMDTNPDKSTMDTILDDLEKYNEPYYYDFYKDDIYYDVNDDDKTSVDHINMDHNKMDNNNSDVPTKVQIEMNVINNQELLQNEYPISHM</sequence>
<feature type="region of interest" description="Disordered" evidence="1">
    <location>
        <begin position="1"/>
        <end position="20"/>
    </location>
</feature>
<feature type="domain" description="Duffy-binding-like" evidence="2">
    <location>
        <begin position="1499"/>
        <end position="1648"/>
    </location>
</feature>
<feature type="compositionally biased region" description="Polar residues" evidence="1">
    <location>
        <begin position="889"/>
        <end position="898"/>
    </location>
</feature>
<reference evidence="8 9" key="1">
    <citation type="submission" date="2006-03" db="EMBL/GenBank/DDBJ databases">
        <title>Annotation of Plasmodium falciparum HB3.</title>
        <authorList>
            <consortium name="The Broad Institute Genome Sequencing Platform"/>
            <person name="Volkman S.K."/>
            <person name="Neafsey D.E."/>
            <person name="Dash A.P."/>
            <person name="Chitnis C.E."/>
            <person name="Hartl D.L."/>
            <person name="Young S.K."/>
            <person name="Zeng Q."/>
            <person name="Koehrsen M."/>
            <person name="Alvarado L."/>
            <person name="Berlin A."/>
            <person name="Borenstein D."/>
            <person name="Chapman S.B."/>
            <person name="Chen Z."/>
            <person name="Engels R."/>
            <person name="Freedman E."/>
            <person name="Gellesch M."/>
            <person name="Goldberg J."/>
            <person name="Griggs A."/>
            <person name="Gujja S."/>
            <person name="Heilman E.R."/>
            <person name="Heiman D.I."/>
            <person name="Howarth C."/>
            <person name="Jen D."/>
            <person name="Larson L."/>
            <person name="Mehta T."/>
            <person name="Neiman D."/>
            <person name="Park D."/>
            <person name="Pearson M."/>
            <person name="Roberts A."/>
            <person name="Saif S."/>
            <person name="Shea T."/>
            <person name="Shenoy N."/>
            <person name="Sisk P."/>
            <person name="Stolte C."/>
            <person name="Sykes S."/>
            <person name="Walk T."/>
            <person name="White J."/>
            <person name="Yandava C."/>
            <person name="Haas B."/>
            <person name="Henn M.R."/>
            <person name="Nusbaum C."/>
            <person name="Birren B."/>
        </authorList>
    </citation>
    <scope>NUCLEOTIDE SEQUENCE [LARGE SCALE GENOMIC DNA]</scope>
    <source>
        <strain evidence="8">HB3</strain>
    </source>
</reference>
<dbReference type="Pfam" id="PF18562">
    <property type="entry name" value="CIDR1_gamma"/>
    <property type="match status" value="1"/>
</dbReference>
<name>A0A0L7KF52_PLAFX</name>
<dbReference type="InterPro" id="IPR042202">
    <property type="entry name" value="Duffy-ag-bd_sf"/>
</dbReference>
<dbReference type="Proteomes" id="UP000054289">
    <property type="component" value="Unassembled WGS sequence"/>
</dbReference>
<feature type="domain" description="Duffy-binding-like" evidence="7">
    <location>
        <begin position="329"/>
        <end position="497"/>
    </location>
</feature>
<dbReference type="Gene3D" id="1.20.1310.20">
    <property type="entry name" value="Duffy-antigen binding domain"/>
    <property type="match status" value="2"/>
</dbReference>
<feature type="compositionally biased region" description="Polar residues" evidence="1">
    <location>
        <begin position="1648"/>
        <end position="1659"/>
    </location>
</feature>
<feature type="compositionally biased region" description="Basic and acidic residues" evidence="1">
    <location>
        <begin position="772"/>
        <end position="786"/>
    </location>
</feature>
<dbReference type="InterPro" id="IPR004258">
    <property type="entry name" value="DBL"/>
</dbReference>
<evidence type="ECO:0000259" key="6">
    <source>
        <dbReference type="Pfam" id="PF18562"/>
    </source>
</evidence>
<dbReference type="FunFam" id="1.20.1310.20:FF:000001">
    <property type="entry name" value="Erythrocyte membrane protein 1, PfEMP1"/>
    <property type="match status" value="1"/>
</dbReference>
<dbReference type="FunFam" id="1.20.58.830:FF:000001">
    <property type="entry name" value="Erythrocyte membrane protein 1, PfEMP1"/>
    <property type="match status" value="1"/>
</dbReference>
<feature type="region of interest" description="Disordered" evidence="1">
    <location>
        <begin position="2107"/>
        <end position="2128"/>
    </location>
</feature>
<feature type="domain" description="Duffy-antigen binding" evidence="3">
    <location>
        <begin position="921"/>
        <end position="1171"/>
    </location>
</feature>
<feature type="compositionally biased region" description="Basic and acidic residues" evidence="1">
    <location>
        <begin position="1712"/>
        <end position="1722"/>
    </location>
</feature>
<dbReference type="Pfam" id="PF05424">
    <property type="entry name" value="Duffy_binding"/>
    <property type="match status" value="2"/>
</dbReference>
<dbReference type="FunFam" id="1.20.58.1930:FF:000001">
    <property type="entry name" value="Erythrocyte membrane protein 1, PfEMP1"/>
    <property type="match status" value="1"/>
</dbReference>
<feature type="compositionally biased region" description="Acidic residues" evidence="1">
    <location>
        <begin position="1662"/>
        <end position="1679"/>
    </location>
</feature>
<dbReference type="InterPro" id="IPR044932">
    <property type="entry name" value="PfEMP1_ATS_sf"/>
</dbReference>
<dbReference type="OrthoDB" id="378897at2759"/>
<feature type="domain" description="Plasmodium falciparum erythrocyte membrane protein-1 N-terminal segment" evidence="5">
    <location>
        <begin position="22"/>
        <end position="57"/>
    </location>
</feature>
<feature type="compositionally biased region" description="Basic and acidic residues" evidence="1">
    <location>
        <begin position="1680"/>
        <end position="1696"/>
    </location>
</feature>
<feature type="domain" description="Duffy-binding-like" evidence="7">
    <location>
        <begin position="1233"/>
        <end position="1389"/>
    </location>
</feature>
<feature type="region of interest" description="Disordered" evidence="1">
    <location>
        <begin position="1644"/>
        <end position="1758"/>
    </location>
</feature>
<accession>A0A0L7KF52</accession>
<dbReference type="FunFam" id="1.10.1900.40:FF:000001">
    <property type="entry name" value="Erythrocyte membrane protein 1"/>
    <property type="match status" value="1"/>
</dbReference>
<dbReference type="InterPro" id="IPR054595">
    <property type="entry name" value="DBL_C"/>
</dbReference>
<evidence type="ECO:0000256" key="1">
    <source>
        <dbReference type="SAM" id="MobiDB-lite"/>
    </source>
</evidence>
<feature type="region of interest" description="Disordered" evidence="1">
    <location>
        <begin position="945"/>
        <end position="1004"/>
    </location>
</feature>
<feature type="domain" description="Cysteine-rich interdomain region 1 gamma" evidence="6">
    <location>
        <begin position="1432"/>
        <end position="1483"/>
    </location>
</feature>
<feature type="compositionally biased region" description="Basic and acidic residues" evidence="1">
    <location>
        <begin position="799"/>
        <end position="812"/>
    </location>
</feature>
<protein>
    <recommendedName>
        <fullName evidence="10">Erythrocyte membrane protein 1</fullName>
    </recommendedName>
</protein>
<feature type="domain" description="Duffy-antigen binding" evidence="3">
    <location>
        <begin position="118"/>
        <end position="325"/>
    </location>
</feature>
<evidence type="ECO:0000259" key="7">
    <source>
        <dbReference type="Pfam" id="PF22672"/>
    </source>
</evidence>
<feature type="domain" description="Plasmodium falciparum erythrocyte membrane protein 1 acidic terminal segment" evidence="4">
    <location>
        <begin position="1773"/>
        <end position="2239"/>
    </location>
</feature>
<dbReference type="FunFam" id="1.20.58.830:FF:000003">
    <property type="entry name" value="Erythrocyte membrane protein 1, PfEMP1"/>
    <property type="match status" value="1"/>
</dbReference>
<dbReference type="InterPro" id="IPR029210">
    <property type="entry name" value="PfEMP1_NTS"/>
</dbReference>
<evidence type="ECO:0000313" key="9">
    <source>
        <dbReference type="Proteomes" id="UP000054289"/>
    </source>
</evidence>